<reference evidence="3 4" key="1">
    <citation type="submission" date="2016-10" db="EMBL/GenBank/DDBJ databases">
        <authorList>
            <person name="de Groot N.N."/>
        </authorList>
    </citation>
    <scope>NUCLEOTIDE SEQUENCE [LARGE SCALE GENOMIC DNA]</scope>
    <source>
        <strain evidence="3 4">CBS 141442</strain>
    </source>
</reference>
<evidence type="ECO:0000256" key="1">
    <source>
        <dbReference type="ARBA" id="ARBA00022614"/>
    </source>
</evidence>
<organism evidence="3 4">
    <name type="scientific">Sungouiella intermedia</name>
    <dbReference type="NCBI Taxonomy" id="45354"/>
    <lineage>
        <taxon>Eukaryota</taxon>
        <taxon>Fungi</taxon>
        <taxon>Dikarya</taxon>
        <taxon>Ascomycota</taxon>
        <taxon>Saccharomycotina</taxon>
        <taxon>Pichiomycetes</taxon>
        <taxon>Metschnikowiaceae</taxon>
        <taxon>Sungouiella</taxon>
    </lineage>
</organism>
<gene>
    <name evidence="3" type="ORF">SAMEA4029010_CIC11G00000000614</name>
</gene>
<dbReference type="OrthoDB" id="266138at2759"/>
<evidence type="ECO:0000256" key="2">
    <source>
        <dbReference type="ARBA" id="ARBA00022737"/>
    </source>
</evidence>
<dbReference type="InterPro" id="IPR001611">
    <property type="entry name" value="Leu-rich_rpt"/>
</dbReference>
<keyword evidence="4" id="KW-1185">Reference proteome</keyword>
<dbReference type="Proteomes" id="UP000182334">
    <property type="component" value="Chromosome VI"/>
</dbReference>
<sequence>MSEILAVIFPLEIINNIILFFSEKALQTFYDGIFKDPLLQSLVLYRKYRKVKVDCLEQLVEAASFNAPIGTMYLNWKDEYLRFFKVNPSFLSRISDVKLVADCQKAFMILREVMFRKISHLEFKKTKVFDPSLISRDLKLISISFSNFPRPRILNRWPPSLTCLKISGHSNLTLIELPMGLRELSCCNLDLSWNLFPSKLETISLSSISKFASNQVVFPEGLKELKIAYFPDLDIEEFGTRLPRWLKKFTLEFSIGNRISYLKFPDSLEVLDLSCCDISSIKGSIFPMSLVELYLVSNKIEELLKLKFPETLRVLNLNDNCIGTFDHAEFPNLLRELYASGNQLTSLDRASFPDLELLDISVESRLNIKSIRNVKFPSTLKILRARGHSIRDCRRTSFPEGLKELEITVKGKSQRLSFPPELEFLDLTLPESWKSKLSYLELPATLQDLRIENGSCIEFDWKLPLLQKMTLSSIKGRVKVPLSVSRLSLFVRRGEDLKSLVLSQKLDEFQISCHFGHFYDEVITIMRHQQGKEHGWRRRLMLSF</sequence>
<dbReference type="InterPro" id="IPR032675">
    <property type="entry name" value="LRR_dom_sf"/>
</dbReference>
<dbReference type="AlphaFoldDB" id="A0A1L0DWG7"/>
<name>A0A1L0DWG7_9ASCO</name>
<dbReference type="SUPFAM" id="SSF52058">
    <property type="entry name" value="L domain-like"/>
    <property type="match status" value="1"/>
</dbReference>
<evidence type="ECO:0000313" key="4">
    <source>
        <dbReference type="Proteomes" id="UP000182334"/>
    </source>
</evidence>
<dbReference type="PANTHER" id="PTHR45617:SF169">
    <property type="entry name" value="LRRCT DOMAIN-CONTAINING PROTEIN"/>
    <property type="match status" value="1"/>
</dbReference>
<accession>A0A1L0DWG7</accession>
<keyword evidence="2" id="KW-0677">Repeat</keyword>
<protein>
    <submittedName>
        <fullName evidence="3">CIC11C00000000614</fullName>
    </submittedName>
</protein>
<dbReference type="Pfam" id="PF13855">
    <property type="entry name" value="LRR_8"/>
    <property type="match status" value="1"/>
</dbReference>
<proteinExistence type="predicted"/>
<dbReference type="EMBL" id="LT635761">
    <property type="protein sequence ID" value="SGZ56654.1"/>
    <property type="molecule type" value="Genomic_DNA"/>
</dbReference>
<dbReference type="PANTHER" id="PTHR45617">
    <property type="entry name" value="LEUCINE RICH REPEAT FAMILY PROTEIN"/>
    <property type="match status" value="1"/>
</dbReference>
<keyword evidence="1" id="KW-0433">Leucine-rich repeat</keyword>
<dbReference type="Gene3D" id="3.80.10.10">
    <property type="entry name" value="Ribonuclease Inhibitor"/>
    <property type="match status" value="1"/>
</dbReference>
<evidence type="ECO:0000313" key="3">
    <source>
        <dbReference type="EMBL" id="SGZ56654.1"/>
    </source>
</evidence>